<sequence>MHLSLTVLKTVSLYFFLKNLKTVSCNCYLQHILFQIRFKLSKLVKGIEAQDSSPLAQTQSKMFLLQGHTHFLSHSFNVKPKTPATPPKTMSFCRLLRRAFSTATTQPKPTTAKSIRAISADLDRERNLKRLVKKFKESSELYRFRTKTPIYEETVRRLTNAKRFRAIEEILEDQKKYPDFSDEGFAVRILSLYGKAGMFENAQKVFDEMPERNCGRTVLSFNALLGSCVNSNKFDMVEKIFGEVPEKLSIEPDLVSYNTVIKAFCKMGSFDSAVSVVDVMEKKGVKPDVITFNTILDCLYGNKRFLDAEKIWGQMVEKNVVPNIRSYNAKLLGFALEKRSVEGAQLVEELRNIGVKPDVFTFNALIKGFVNEGNLGEAKRWYGEIEKSSCAPDKWTFETLVSFVCEKDDVEFAFELCKDIFQRRRLVSAALLQPVVDGLVKASMIEEAKELVKLGNANNYRRFNLKLTSDK</sequence>
<feature type="repeat" description="PPR" evidence="3">
    <location>
        <begin position="288"/>
        <end position="322"/>
    </location>
</feature>
<keyword evidence="5" id="KW-1185">Reference proteome</keyword>
<comment type="caution">
    <text evidence="4">The sequence shown here is derived from an EMBL/GenBank/DDBJ whole genome shotgun (WGS) entry which is preliminary data.</text>
</comment>
<reference evidence="4 5" key="1">
    <citation type="journal article" date="2018" name="Nat. Genet.">
        <title>The Rosa genome provides new insights in the design of modern roses.</title>
        <authorList>
            <person name="Bendahmane M."/>
        </authorList>
    </citation>
    <scope>NUCLEOTIDE SEQUENCE [LARGE SCALE GENOMIC DNA]</scope>
    <source>
        <strain evidence="5">cv. Old Blush</strain>
    </source>
</reference>
<dbReference type="EMBL" id="PDCK01000043">
    <property type="protein sequence ID" value="PRQ28601.1"/>
    <property type="molecule type" value="Genomic_DNA"/>
</dbReference>
<accession>A0A2P6Q335</accession>
<dbReference type="InterPro" id="IPR002885">
    <property type="entry name" value="PPR_rpt"/>
</dbReference>
<dbReference type="Pfam" id="PF01535">
    <property type="entry name" value="PPR"/>
    <property type="match status" value="2"/>
</dbReference>
<feature type="repeat" description="PPR" evidence="3">
    <location>
        <begin position="253"/>
        <end position="287"/>
    </location>
</feature>
<dbReference type="Gene3D" id="1.25.40.10">
    <property type="entry name" value="Tetratricopeptide repeat domain"/>
    <property type="match status" value="2"/>
</dbReference>
<evidence type="ECO:0000256" key="3">
    <source>
        <dbReference type="PROSITE-ProRule" id="PRU00708"/>
    </source>
</evidence>
<evidence type="ECO:0000313" key="4">
    <source>
        <dbReference type="EMBL" id="PRQ28601.1"/>
    </source>
</evidence>
<dbReference type="GO" id="GO:0010019">
    <property type="term" value="P:chloroplast-nucleus signaling pathway"/>
    <property type="evidence" value="ECO:0007669"/>
    <property type="project" value="TreeGrafter"/>
</dbReference>
<comment type="similarity">
    <text evidence="1">Belongs to the PPR family. P subfamily.</text>
</comment>
<dbReference type="GO" id="GO:0031930">
    <property type="term" value="P:mitochondria-nucleus signaling pathway"/>
    <property type="evidence" value="ECO:0007669"/>
    <property type="project" value="TreeGrafter"/>
</dbReference>
<dbReference type="Gramene" id="PRQ28601">
    <property type="protein sequence ID" value="PRQ28601"/>
    <property type="gene ID" value="RchiOBHm_Chr5g0004781"/>
</dbReference>
<evidence type="ECO:0000256" key="1">
    <source>
        <dbReference type="ARBA" id="ARBA00007626"/>
    </source>
</evidence>
<name>A0A2P6Q335_ROSCH</name>
<dbReference type="GO" id="GO:0009507">
    <property type="term" value="C:chloroplast"/>
    <property type="evidence" value="ECO:0007669"/>
    <property type="project" value="TreeGrafter"/>
</dbReference>
<dbReference type="Pfam" id="PF13041">
    <property type="entry name" value="PPR_2"/>
    <property type="match status" value="2"/>
</dbReference>
<protein>
    <submittedName>
        <fullName evidence="4">Putative pentatricopeptide</fullName>
    </submittedName>
</protein>
<dbReference type="OMA" id="TAIEMCK"/>
<dbReference type="PROSITE" id="PS51375">
    <property type="entry name" value="PPR"/>
    <property type="match status" value="3"/>
</dbReference>
<proteinExistence type="inferred from homology"/>
<dbReference type="PANTHER" id="PTHR47936:SF5">
    <property type="entry name" value="PENTACOTRIPEPTIDE-REPEAT REGION OF PRORP DOMAIN-CONTAINING PROTEIN"/>
    <property type="match status" value="1"/>
</dbReference>
<gene>
    <name evidence="4" type="ORF">RchiOBHm_Chr5g0004781</name>
</gene>
<dbReference type="NCBIfam" id="TIGR00756">
    <property type="entry name" value="PPR"/>
    <property type="match status" value="4"/>
</dbReference>
<dbReference type="AlphaFoldDB" id="A0A2P6Q335"/>
<evidence type="ECO:0000256" key="2">
    <source>
        <dbReference type="ARBA" id="ARBA00022737"/>
    </source>
</evidence>
<dbReference type="InterPro" id="IPR011990">
    <property type="entry name" value="TPR-like_helical_dom_sf"/>
</dbReference>
<keyword evidence="2" id="KW-0677">Repeat</keyword>
<dbReference type="PANTHER" id="PTHR47936">
    <property type="entry name" value="PPR_LONG DOMAIN-CONTAINING PROTEIN"/>
    <property type="match status" value="1"/>
</dbReference>
<dbReference type="Proteomes" id="UP000238479">
    <property type="component" value="Chromosome 5"/>
</dbReference>
<organism evidence="4 5">
    <name type="scientific">Rosa chinensis</name>
    <name type="common">China rose</name>
    <dbReference type="NCBI Taxonomy" id="74649"/>
    <lineage>
        <taxon>Eukaryota</taxon>
        <taxon>Viridiplantae</taxon>
        <taxon>Streptophyta</taxon>
        <taxon>Embryophyta</taxon>
        <taxon>Tracheophyta</taxon>
        <taxon>Spermatophyta</taxon>
        <taxon>Magnoliopsida</taxon>
        <taxon>eudicotyledons</taxon>
        <taxon>Gunneridae</taxon>
        <taxon>Pentapetalae</taxon>
        <taxon>rosids</taxon>
        <taxon>fabids</taxon>
        <taxon>Rosales</taxon>
        <taxon>Rosaceae</taxon>
        <taxon>Rosoideae</taxon>
        <taxon>Rosoideae incertae sedis</taxon>
        <taxon>Rosa</taxon>
    </lineage>
</organism>
<evidence type="ECO:0000313" key="5">
    <source>
        <dbReference type="Proteomes" id="UP000238479"/>
    </source>
</evidence>
<dbReference type="STRING" id="74649.A0A2P6Q335"/>
<feature type="repeat" description="PPR" evidence="3">
    <location>
        <begin position="358"/>
        <end position="392"/>
    </location>
</feature>